<dbReference type="AlphaFoldDB" id="N1MVE4"/>
<organism evidence="2 3">
    <name type="scientific">Sphingobium indicum BiD32</name>
    <dbReference type="NCBI Taxonomy" id="1301087"/>
    <lineage>
        <taxon>Bacteria</taxon>
        <taxon>Pseudomonadati</taxon>
        <taxon>Pseudomonadota</taxon>
        <taxon>Alphaproteobacteria</taxon>
        <taxon>Sphingomonadales</taxon>
        <taxon>Sphingomonadaceae</taxon>
        <taxon>Sphingobium</taxon>
    </lineage>
</organism>
<name>N1MVE4_9SPHN</name>
<reference evidence="2 3" key="1">
    <citation type="submission" date="2013-03" db="EMBL/GenBank/DDBJ databases">
        <authorList>
            <person name="Le V."/>
        </authorList>
    </citation>
    <scope>NUCLEOTIDE SEQUENCE [LARGE SCALE GENOMIC DNA]</scope>
    <source>
        <strain evidence="2 3">BiD32</strain>
    </source>
</reference>
<feature type="domain" description="Hemerythrin-like" evidence="1">
    <location>
        <begin position="25"/>
        <end position="133"/>
    </location>
</feature>
<proteinExistence type="predicted"/>
<comment type="caution">
    <text evidence="2">The sequence shown here is derived from an EMBL/GenBank/DDBJ whole genome shotgun (WGS) entry which is preliminary data.</text>
</comment>
<dbReference type="EMBL" id="CAVK010000183">
    <property type="protein sequence ID" value="CCW19283.1"/>
    <property type="molecule type" value="Genomic_DNA"/>
</dbReference>
<protein>
    <recommendedName>
        <fullName evidence="1">Hemerythrin-like domain-containing protein</fullName>
    </recommendedName>
</protein>
<dbReference type="PANTHER" id="PTHR35585">
    <property type="entry name" value="HHE DOMAIN PROTEIN (AFU_ORTHOLOGUE AFUA_4G00730)"/>
    <property type="match status" value="1"/>
</dbReference>
<keyword evidence="3" id="KW-1185">Reference proteome</keyword>
<sequence length="186" mass="20678">MGPSAHFWGSIPKEDIMPSESFTDAIAMLKADHRTVEALFEQFENASSSSRKQNLAHEICTQLKVHTLIEEEIFYPAFRGKIEDDTLDEAYVEHDGAKVLVNDIEAGSPADDFYDAKVKVLSEEIKHHVHEEEMPSEGMFAQCRKADVDLVALRDQMLARKEALMAQAKSAGLPLAQPTAVHLISA</sequence>
<dbReference type="CDD" id="cd12108">
    <property type="entry name" value="Hr-like"/>
    <property type="match status" value="1"/>
</dbReference>
<dbReference type="Proteomes" id="UP000013201">
    <property type="component" value="Unassembled WGS sequence"/>
</dbReference>
<dbReference type="PANTHER" id="PTHR35585:SF1">
    <property type="entry name" value="HHE DOMAIN PROTEIN (AFU_ORTHOLOGUE AFUA_4G00730)"/>
    <property type="match status" value="1"/>
</dbReference>
<dbReference type="Pfam" id="PF01814">
    <property type="entry name" value="Hemerythrin"/>
    <property type="match status" value="1"/>
</dbReference>
<evidence type="ECO:0000313" key="3">
    <source>
        <dbReference type="Proteomes" id="UP000013201"/>
    </source>
</evidence>
<dbReference type="Gene3D" id="1.20.120.520">
    <property type="entry name" value="nmb1532 protein domain like"/>
    <property type="match status" value="1"/>
</dbReference>
<evidence type="ECO:0000313" key="2">
    <source>
        <dbReference type="EMBL" id="CCW19283.1"/>
    </source>
</evidence>
<dbReference type="InterPro" id="IPR012312">
    <property type="entry name" value="Hemerythrin-like"/>
</dbReference>
<gene>
    <name evidence="2" type="ORF">EBBID32_36490</name>
</gene>
<reference evidence="3" key="2">
    <citation type="submission" date="2013-04" db="EMBL/GenBank/DDBJ databases">
        <title>Bisphenol A degrading Sphingobium sp. strain BiD32.</title>
        <authorList>
            <person name="Nielsen J.L."/>
            <person name="Zhou N.A."/>
            <person name="Kjeldal H."/>
        </authorList>
    </citation>
    <scope>NUCLEOTIDE SEQUENCE [LARGE SCALE GENOMIC DNA]</scope>
    <source>
        <strain evidence="3">BiD32</strain>
    </source>
</reference>
<evidence type="ECO:0000259" key="1">
    <source>
        <dbReference type="Pfam" id="PF01814"/>
    </source>
</evidence>
<accession>N1MVE4</accession>